<comment type="caution">
    <text evidence="1">The sequence shown here is derived from an EMBL/GenBank/DDBJ whole genome shotgun (WGS) entry which is preliminary data.</text>
</comment>
<keyword evidence="2" id="KW-1185">Reference proteome</keyword>
<feature type="non-terminal residue" evidence="1">
    <location>
        <position position="1"/>
    </location>
</feature>
<dbReference type="Proteomes" id="UP000789396">
    <property type="component" value="Unassembled WGS sequence"/>
</dbReference>
<organism evidence="1 2">
    <name type="scientific">Racocetra fulgida</name>
    <dbReference type="NCBI Taxonomy" id="60492"/>
    <lineage>
        <taxon>Eukaryota</taxon>
        <taxon>Fungi</taxon>
        <taxon>Fungi incertae sedis</taxon>
        <taxon>Mucoromycota</taxon>
        <taxon>Glomeromycotina</taxon>
        <taxon>Glomeromycetes</taxon>
        <taxon>Diversisporales</taxon>
        <taxon>Gigasporaceae</taxon>
        <taxon>Racocetra</taxon>
    </lineage>
</organism>
<dbReference type="OrthoDB" id="2434385at2759"/>
<name>A0A9N9K0Q9_9GLOM</name>
<feature type="non-terminal residue" evidence="1">
    <location>
        <position position="100"/>
    </location>
</feature>
<evidence type="ECO:0000313" key="2">
    <source>
        <dbReference type="Proteomes" id="UP000789396"/>
    </source>
</evidence>
<gene>
    <name evidence="1" type="ORF">RFULGI_LOCUS18108</name>
</gene>
<dbReference type="EMBL" id="CAJVPZ010076629">
    <property type="protein sequence ID" value="CAG8804793.1"/>
    <property type="molecule type" value="Genomic_DNA"/>
</dbReference>
<sequence>DVTEFNQDDFKLLEKTLQRCIQYIRFHEISMPDFYHKVLPYRRISQSYTSYAMYCNRNTGPNFGSDLYINGNNLYNGCNGYYPSVGVPNGSQIKEYEVFQ</sequence>
<proteinExistence type="predicted"/>
<dbReference type="AlphaFoldDB" id="A0A9N9K0Q9"/>
<accession>A0A9N9K0Q9</accession>
<evidence type="ECO:0000313" key="1">
    <source>
        <dbReference type="EMBL" id="CAG8804793.1"/>
    </source>
</evidence>
<protein>
    <submittedName>
        <fullName evidence="1">12195_t:CDS:1</fullName>
    </submittedName>
</protein>
<reference evidence="1" key="1">
    <citation type="submission" date="2021-06" db="EMBL/GenBank/DDBJ databases">
        <authorList>
            <person name="Kallberg Y."/>
            <person name="Tangrot J."/>
            <person name="Rosling A."/>
        </authorList>
    </citation>
    <scope>NUCLEOTIDE SEQUENCE</scope>
    <source>
        <strain evidence="1">IN212</strain>
    </source>
</reference>